<organism evidence="2 3">
    <name type="scientific">Cloeon dipterum</name>
    <dbReference type="NCBI Taxonomy" id="197152"/>
    <lineage>
        <taxon>Eukaryota</taxon>
        <taxon>Metazoa</taxon>
        <taxon>Ecdysozoa</taxon>
        <taxon>Arthropoda</taxon>
        <taxon>Hexapoda</taxon>
        <taxon>Insecta</taxon>
        <taxon>Pterygota</taxon>
        <taxon>Palaeoptera</taxon>
        <taxon>Ephemeroptera</taxon>
        <taxon>Pisciforma</taxon>
        <taxon>Baetidae</taxon>
        <taxon>Cloeon</taxon>
    </lineage>
</organism>
<dbReference type="Proteomes" id="UP000494165">
    <property type="component" value="Unassembled WGS sequence"/>
</dbReference>
<dbReference type="AlphaFoldDB" id="A0A8S1C180"/>
<reference evidence="2 3" key="1">
    <citation type="submission" date="2020-04" db="EMBL/GenBank/DDBJ databases">
        <authorList>
            <person name="Alioto T."/>
            <person name="Alioto T."/>
            <person name="Gomez Garrido J."/>
        </authorList>
    </citation>
    <scope>NUCLEOTIDE SEQUENCE [LARGE SCALE GENOMIC DNA]</scope>
</reference>
<sequence length="277" mass="29802">MLKRFQVFSFVSLVALVTSGAVLNEPRPTSNPIKFTDNSLSAEEKVMSTYGTSGAHTPHVMVYKPVKFDGASGGSAAAASAPHPYAYEAAPSGSFVVPTYEEPPYPYGGKTAHASPHKFGFGKLDLHNSLFRHDGSPWKKIVKILTAAIPIGLFLAALPPNVVHINATQSVKPLGTVQKQRSTEDGPVIESFPVLEMIEKHGGFKALNKDECDAFLFCQIARLGKEASANSVQQGFWAIAHETPAPLAELLNVGTLFKAVRDDACNFYNCPAVSKEE</sequence>
<dbReference type="EMBL" id="CADEPI010000010">
    <property type="protein sequence ID" value="CAB3362822.1"/>
    <property type="molecule type" value="Genomic_DNA"/>
</dbReference>
<evidence type="ECO:0000313" key="3">
    <source>
        <dbReference type="Proteomes" id="UP000494165"/>
    </source>
</evidence>
<proteinExistence type="predicted"/>
<name>A0A8S1C180_9INSE</name>
<accession>A0A8S1C180</accession>
<dbReference type="OrthoDB" id="6372754at2759"/>
<gene>
    <name evidence="2" type="ORF">CLODIP_2_CD15456</name>
</gene>
<keyword evidence="1" id="KW-0732">Signal</keyword>
<feature type="chain" id="PRO_5035945289" evidence="1">
    <location>
        <begin position="22"/>
        <end position="277"/>
    </location>
</feature>
<keyword evidence="3" id="KW-1185">Reference proteome</keyword>
<evidence type="ECO:0000313" key="2">
    <source>
        <dbReference type="EMBL" id="CAB3362822.1"/>
    </source>
</evidence>
<comment type="caution">
    <text evidence="2">The sequence shown here is derived from an EMBL/GenBank/DDBJ whole genome shotgun (WGS) entry which is preliminary data.</text>
</comment>
<protein>
    <submittedName>
        <fullName evidence="2">Uncharacterized protein</fullName>
    </submittedName>
</protein>
<evidence type="ECO:0000256" key="1">
    <source>
        <dbReference type="SAM" id="SignalP"/>
    </source>
</evidence>
<feature type="signal peptide" evidence="1">
    <location>
        <begin position="1"/>
        <end position="21"/>
    </location>
</feature>